<dbReference type="Gene3D" id="3.30.420.40">
    <property type="match status" value="2"/>
</dbReference>
<dbReference type="PANTHER" id="PTHR32432">
    <property type="entry name" value="CELL DIVISION PROTEIN FTSA-RELATED"/>
    <property type="match status" value="1"/>
</dbReference>
<evidence type="ECO:0000313" key="1">
    <source>
        <dbReference type="EMBL" id="OHA62116.1"/>
    </source>
</evidence>
<dbReference type="InterPro" id="IPR050696">
    <property type="entry name" value="FtsA/MreB"/>
</dbReference>
<dbReference type="EMBL" id="MHTO01000020">
    <property type="protein sequence ID" value="OHA62116.1"/>
    <property type="molecule type" value="Genomic_DNA"/>
</dbReference>
<dbReference type="AlphaFoldDB" id="A0A1G2QNQ3"/>
<evidence type="ECO:0008006" key="3">
    <source>
        <dbReference type="Google" id="ProtNLM"/>
    </source>
</evidence>
<organism evidence="1 2">
    <name type="scientific">Candidatus Wildermuthbacteria bacterium GWA2_46_15</name>
    <dbReference type="NCBI Taxonomy" id="1802443"/>
    <lineage>
        <taxon>Bacteria</taxon>
        <taxon>Candidatus Wildermuthiibacteriota</taxon>
    </lineage>
</organism>
<protein>
    <recommendedName>
        <fullName evidence="3">SHS2 domain-containing protein</fullName>
    </recommendedName>
</protein>
<gene>
    <name evidence="1" type="ORF">A2117_00640</name>
</gene>
<dbReference type="Proteomes" id="UP000179245">
    <property type="component" value="Unassembled WGS sequence"/>
</dbReference>
<dbReference type="PIRSF" id="PIRSF019169">
    <property type="entry name" value="PilM"/>
    <property type="match status" value="1"/>
</dbReference>
<dbReference type="CDD" id="cd24049">
    <property type="entry name" value="ASKHA_NBD_PilM"/>
    <property type="match status" value="1"/>
</dbReference>
<name>A0A1G2QNQ3_9BACT</name>
<dbReference type="PANTHER" id="PTHR32432:SF3">
    <property type="entry name" value="ETHANOLAMINE UTILIZATION PROTEIN EUTJ"/>
    <property type="match status" value="1"/>
</dbReference>
<dbReference type="Gene3D" id="3.30.1490.300">
    <property type="match status" value="1"/>
</dbReference>
<dbReference type="InterPro" id="IPR043129">
    <property type="entry name" value="ATPase_NBD"/>
</dbReference>
<proteinExistence type="predicted"/>
<reference evidence="1 2" key="1">
    <citation type="journal article" date="2016" name="Nat. Commun.">
        <title>Thousands of microbial genomes shed light on interconnected biogeochemical processes in an aquifer system.</title>
        <authorList>
            <person name="Anantharaman K."/>
            <person name="Brown C.T."/>
            <person name="Hug L.A."/>
            <person name="Sharon I."/>
            <person name="Castelle C.J."/>
            <person name="Probst A.J."/>
            <person name="Thomas B.C."/>
            <person name="Singh A."/>
            <person name="Wilkins M.J."/>
            <person name="Karaoz U."/>
            <person name="Brodie E.L."/>
            <person name="Williams K.H."/>
            <person name="Hubbard S.S."/>
            <person name="Banfield J.F."/>
        </authorList>
    </citation>
    <scope>NUCLEOTIDE SEQUENCE [LARGE SCALE GENOMIC DNA]</scope>
</reference>
<accession>A0A1G2QNQ3</accession>
<dbReference type="NCBIfam" id="TIGR01175">
    <property type="entry name" value="pilM"/>
    <property type="match status" value="1"/>
</dbReference>
<dbReference type="STRING" id="1802443.A2117_00640"/>
<evidence type="ECO:0000313" key="2">
    <source>
        <dbReference type="Proteomes" id="UP000179245"/>
    </source>
</evidence>
<dbReference type="SUPFAM" id="SSF53067">
    <property type="entry name" value="Actin-like ATPase domain"/>
    <property type="match status" value="2"/>
</dbReference>
<dbReference type="InterPro" id="IPR005883">
    <property type="entry name" value="PilM"/>
</dbReference>
<comment type="caution">
    <text evidence="1">The sequence shown here is derived from an EMBL/GenBank/DDBJ whole genome shotgun (WGS) entry which is preliminary data.</text>
</comment>
<dbReference type="Pfam" id="PF11104">
    <property type="entry name" value="PilM_2"/>
    <property type="match status" value="1"/>
</dbReference>
<sequence length="361" mass="39834">MAFTPFGLVKKNCLGIDIGSSSIKIVELSRVGERVKLEAYGQIQAEAIYDKPFRTLEKNTLLFQTMDIARAISGIVNEAKMSSRKVVFSIPDFSTFYTTFELPSMSLPELPQAIRFQARQQIPVPLNEVSLDWSIIQGERPSHPGANIKVLLVAVPNEVINQYQEISKITKLDLYALEAEVFGFLRAVNPDKTKTVAIIDIGAQSTTCSLIDKGVLRQSRSFEPAGNEITEVLSKALQIDFKEAQALKQKYGLLSVAEPGKESIREIISTIVDSILMEVDKTIQSFSMAESKFPTLIILSGGVALIPGLKEYFAEKLGQEVEVANPFSSLNIFYPPLLEKTLKELSPSYIIAVGVALRGLE</sequence>